<accession>A0A1Z2XFA6</accession>
<evidence type="ECO:0000313" key="2">
    <source>
        <dbReference type="EMBL" id="ARE60774.1"/>
    </source>
</evidence>
<proteinExistence type="predicted"/>
<dbReference type="EMBL" id="SRYD01000013">
    <property type="protein sequence ID" value="TGY75247.1"/>
    <property type="molecule type" value="Genomic_DNA"/>
</dbReference>
<accession>A0A1V0QEF3</accession>
<dbReference type="NCBIfam" id="TIGR02046">
    <property type="entry name" value="sdhC_b558_fam"/>
    <property type="match status" value="1"/>
</dbReference>
<evidence type="ECO:0000256" key="1">
    <source>
        <dbReference type="SAM" id="Phobius"/>
    </source>
</evidence>
<reference evidence="4" key="1">
    <citation type="submission" date="2016-04" db="EMBL/GenBank/DDBJ databases">
        <title>Complete Genome Sequences of Twelve Strains of a Stable Defined Moderately Diverse Mouse Microbiota 2 (sDMDMm2).</title>
        <authorList>
            <person name="Uchimura Y."/>
            <person name="Wyss M."/>
            <person name="Brugiroux S."/>
            <person name="Limenitakis J.P."/>
            <person name="Stecher B."/>
            <person name="McCoy K.D."/>
            <person name="Macpherson A.J."/>
        </authorList>
    </citation>
    <scope>NUCLEOTIDE SEQUENCE [LARGE SCALE GENOMIC DNA]</scope>
    <source>
        <strain evidence="4">YL27</strain>
    </source>
</reference>
<name>A0A1V0QEF3_9BACT</name>
<protein>
    <submittedName>
        <fullName evidence="3">Succinate dehydrogenase cytochrome b subunit</fullName>
    </submittedName>
</protein>
<dbReference type="KEGG" id="pary:A4V02_00680"/>
<gene>
    <name evidence="2" type="ORF">A4V02_00680</name>
    <name evidence="3" type="ORF">E5333_04510</name>
</gene>
<dbReference type="CDD" id="cd03498">
    <property type="entry name" value="SQR_TypeB_2_TM"/>
    <property type="match status" value="1"/>
</dbReference>
<keyword evidence="4" id="KW-1185">Reference proteome</keyword>
<dbReference type="AlphaFoldDB" id="A0A1V0QEF3"/>
<dbReference type="STRING" id="1796646.A4V02_00680"/>
<dbReference type="Proteomes" id="UP000306630">
    <property type="component" value="Unassembled WGS sequence"/>
</dbReference>
<keyword evidence="1" id="KW-1133">Transmembrane helix</keyword>
<sequence length="332" mass="37677">MWLTSSSIGRKLVMAVTGICLVLFVTFHCLMNAVAIVYPASYNVICEFLGANWYALVASMGLAVLFIIHIIYAVWLTLQNRKARGNNRYAINSIPKSVEWSSQNMLVLGVVVLAFLVVHLIQFWAKMQLVEIRGVEEVLPPSMGTLFIQEAFSSWATPVIYIIGFIALWFHMNHGFWSMFHTIGWDNNVWVSRLKTIGCWWTSIVIVLFIAQAIVFTVNAHNDFYKKDAALRDQYKEVLGKMVGVPADRFDYDQLPSAEELKAAETQMQELKSNPEMAAQYQATPERIEKQIETIGQWRRVLEFVDYLNGSKKECSAAVCDEATETNVEPAN</sequence>
<feature type="transmembrane region" description="Helical" evidence="1">
    <location>
        <begin position="105"/>
        <end position="125"/>
    </location>
</feature>
<evidence type="ECO:0000313" key="3">
    <source>
        <dbReference type="EMBL" id="TGY75247.1"/>
    </source>
</evidence>
<dbReference type="InterPro" id="IPR034804">
    <property type="entry name" value="SQR/QFR_C/D"/>
</dbReference>
<dbReference type="GO" id="GO:0016020">
    <property type="term" value="C:membrane"/>
    <property type="evidence" value="ECO:0007669"/>
    <property type="project" value="InterPro"/>
</dbReference>
<reference evidence="2" key="2">
    <citation type="submission" date="2017-04" db="EMBL/GenBank/DDBJ databases">
        <title>Complete Genome Sequences of Twelve Strains of a Stable Defined Moderately Diverse Mouse Microbiota 2 (sDMDMm2).</title>
        <authorList>
            <person name="Uchimura Y."/>
            <person name="Wyss M."/>
            <person name="Brugiroux S."/>
            <person name="Limenitakis J.P."/>
            <person name="Stecher B."/>
            <person name="McCoy K.D."/>
            <person name="Macpherson A.J."/>
        </authorList>
    </citation>
    <scope>NUCLEOTIDE SEQUENCE</scope>
    <source>
        <strain evidence="2">YL27</strain>
    </source>
</reference>
<dbReference type="InterPro" id="IPR011138">
    <property type="entry name" value="Cytochrome_b-558"/>
</dbReference>
<feature type="transmembrane region" description="Helical" evidence="1">
    <location>
        <begin position="145"/>
        <end position="170"/>
    </location>
</feature>
<dbReference type="EMBL" id="CP015402">
    <property type="protein sequence ID" value="ARE60774.1"/>
    <property type="molecule type" value="Genomic_DNA"/>
</dbReference>
<feature type="transmembrane region" description="Helical" evidence="1">
    <location>
        <begin position="53"/>
        <end position="78"/>
    </location>
</feature>
<reference evidence="3 5" key="3">
    <citation type="submission" date="2019-04" db="EMBL/GenBank/DDBJ databases">
        <title>Microbes associate with the intestines of laboratory mice.</title>
        <authorList>
            <person name="Navarre W."/>
            <person name="Wong E."/>
            <person name="Huang K."/>
            <person name="Tropini C."/>
            <person name="Ng K."/>
            <person name="Yu B."/>
        </authorList>
    </citation>
    <scope>NUCLEOTIDE SEQUENCE [LARGE SCALE GENOMIC DNA]</scope>
    <source>
        <strain evidence="3 5">NM06_A21</strain>
    </source>
</reference>
<dbReference type="SUPFAM" id="SSF81343">
    <property type="entry name" value="Fumarate reductase respiratory complex transmembrane subunits"/>
    <property type="match status" value="1"/>
</dbReference>
<keyword evidence="1" id="KW-0472">Membrane</keyword>
<dbReference type="OrthoDB" id="9802842at2"/>
<keyword evidence="1" id="KW-0812">Transmembrane</keyword>
<organism evidence="2 4">
    <name type="scientific">Muribaculum intestinale</name>
    <dbReference type="NCBI Taxonomy" id="1796646"/>
    <lineage>
        <taxon>Bacteria</taxon>
        <taxon>Pseudomonadati</taxon>
        <taxon>Bacteroidota</taxon>
        <taxon>Bacteroidia</taxon>
        <taxon>Bacteroidales</taxon>
        <taxon>Muribaculaceae</taxon>
        <taxon>Muribaculum</taxon>
    </lineage>
</organism>
<evidence type="ECO:0000313" key="5">
    <source>
        <dbReference type="Proteomes" id="UP000306630"/>
    </source>
</evidence>
<feature type="transmembrane region" description="Helical" evidence="1">
    <location>
        <begin position="12"/>
        <end position="41"/>
    </location>
</feature>
<dbReference type="Gene3D" id="1.20.1300.10">
    <property type="entry name" value="Fumarate reductase/succinate dehydrogenase, transmembrane subunit"/>
    <property type="match status" value="1"/>
</dbReference>
<dbReference type="Proteomes" id="UP000186351">
    <property type="component" value="Chromosome"/>
</dbReference>
<feature type="transmembrane region" description="Helical" evidence="1">
    <location>
        <begin position="197"/>
        <end position="218"/>
    </location>
</feature>
<evidence type="ECO:0000313" key="4">
    <source>
        <dbReference type="Proteomes" id="UP000186351"/>
    </source>
</evidence>